<feature type="compositionally biased region" description="Low complexity" evidence="1">
    <location>
        <begin position="42"/>
        <end position="63"/>
    </location>
</feature>
<evidence type="ECO:0000256" key="1">
    <source>
        <dbReference type="SAM" id="MobiDB-lite"/>
    </source>
</evidence>
<reference evidence="3" key="1">
    <citation type="submission" date="2014-12" db="EMBL/GenBank/DDBJ databases">
        <title>Genome Sequence of Valsa Canker Pathogens Uncovers a Specific Adaption of Colonization on Woody Bark.</title>
        <authorList>
            <person name="Yin Z."/>
            <person name="Liu H."/>
            <person name="Gao X."/>
            <person name="Li Z."/>
            <person name="Song N."/>
            <person name="Ke X."/>
            <person name="Dai Q."/>
            <person name="Wu Y."/>
            <person name="Sun Y."/>
            <person name="Xu J.-R."/>
            <person name="Kang Z.K."/>
            <person name="Wang L."/>
            <person name="Huang L."/>
        </authorList>
    </citation>
    <scope>NUCLEOTIDE SEQUENCE [LARGE SCALE GENOMIC DNA]</scope>
    <source>
        <strain evidence="3">SXYL134</strain>
    </source>
</reference>
<dbReference type="EMBL" id="KN714782">
    <property type="protein sequence ID" value="KUI61619.1"/>
    <property type="molecule type" value="Genomic_DNA"/>
</dbReference>
<feature type="region of interest" description="Disordered" evidence="1">
    <location>
        <begin position="39"/>
        <end position="63"/>
    </location>
</feature>
<name>A0A194VCJ3_CYTMA</name>
<keyword evidence="3" id="KW-1185">Reference proteome</keyword>
<proteinExistence type="predicted"/>
<organism evidence="2 3">
    <name type="scientific">Cytospora mali</name>
    <name type="common">Apple Valsa canker fungus</name>
    <name type="synonym">Valsa mali</name>
    <dbReference type="NCBI Taxonomy" id="578113"/>
    <lineage>
        <taxon>Eukaryota</taxon>
        <taxon>Fungi</taxon>
        <taxon>Dikarya</taxon>
        <taxon>Ascomycota</taxon>
        <taxon>Pezizomycotina</taxon>
        <taxon>Sordariomycetes</taxon>
        <taxon>Sordariomycetidae</taxon>
        <taxon>Diaporthales</taxon>
        <taxon>Cytosporaceae</taxon>
        <taxon>Cytospora</taxon>
    </lineage>
</organism>
<dbReference type="AlphaFoldDB" id="A0A194VCJ3"/>
<evidence type="ECO:0000313" key="3">
    <source>
        <dbReference type="Proteomes" id="UP000078576"/>
    </source>
</evidence>
<dbReference type="Proteomes" id="UP000078576">
    <property type="component" value="Unassembled WGS sequence"/>
</dbReference>
<accession>A0A194VCJ3</accession>
<sequence length="63" mass="6175">MAGMPCLLLPPTGFLWIGDTGDTKLSRGANAAEPWVVDEMGDTGSSSALGGAGESSAYGGVGS</sequence>
<protein>
    <submittedName>
        <fullName evidence="2">Uncharacterized protein</fullName>
    </submittedName>
</protein>
<evidence type="ECO:0000313" key="2">
    <source>
        <dbReference type="EMBL" id="KUI61619.1"/>
    </source>
</evidence>
<gene>
    <name evidence="2" type="ORF">VP1G_11305</name>
</gene>